<gene>
    <name evidence="2" type="ORF">AAIA72_01105</name>
</gene>
<name>A0AB39UW86_9GAMM</name>
<organism evidence="2">
    <name type="scientific">Thermohahella caldifontis</name>
    <dbReference type="NCBI Taxonomy" id="3142973"/>
    <lineage>
        <taxon>Bacteria</taxon>
        <taxon>Pseudomonadati</taxon>
        <taxon>Pseudomonadota</taxon>
        <taxon>Gammaproteobacteria</taxon>
        <taxon>Oceanospirillales</taxon>
        <taxon>Hahellaceae</taxon>
        <taxon>Thermohahella</taxon>
    </lineage>
</organism>
<evidence type="ECO:0000256" key="1">
    <source>
        <dbReference type="SAM" id="Phobius"/>
    </source>
</evidence>
<dbReference type="EMBL" id="CP154858">
    <property type="protein sequence ID" value="XDT72609.1"/>
    <property type="molecule type" value="Genomic_DNA"/>
</dbReference>
<reference evidence="2" key="1">
    <citation type="submission" date="2024-05" db="EMBL/GenBank/DDBJ databases">
        <title>Genome sequencing of novel strain.</title>
        <authorList>
            <person name="Ganbat D."/>
            <person name="Ganbat S."/>
            <person name="Lee S.-J."/>
        </authorList>
    </citation>
    <scope>NUCLEOTIDE SEQUENCE</scope>
    <source>
        <strain evidence="2">SMD15-11</strain>
    </source>
</reference>
<dbReference type="AlphaFoldDB" id="A0AB39UW86"/>
<proteinExistence type="predicted"/>
<evidence type="ECO:0000313" key="2">
    <source>
        <dbReference type="EMBL" id="XDT72609.1"/>
    </source>
</evidence>
<dbReference type="Pfam" id="PF09574">
    <property type="entry name" value="DUF2374"/>
    <property type="match status" value="1"/>
</dbReference>
<keyword evidence="1" id="KW-0812">Transmembrane</keyword>
<keyword evidence="1" id="KW-1133">Transmembrane helix</keyword>
<sequence>MSALESLIWTILGYAAMPAIFLFGFIATAVVACILLDLMGYTPEERRKTRPQNR</sequence>
<dbReference type="NCBIfam" id="TIGR02808">
    <property type="entry name" value="short_TIGR02808"/>
    <property type="match status" value="1"/>
</dbReference>
<dbReference type="RefSeq" id="WP_369601615.1">
    <property type="nucleotide sequence ID" value="NZ_CP154858.1"/>
</dbReference>
<dbReference type="InterPro" id="IPR014175">
    <property type="entry name" value="CHP02808"/>
</dbReference>
<accession>A0AB39UW86</accession>
<dbReference type="KEGG" id="tcd:AAIA72_01105"/>
<protein>
    <submittedName>
        <fullName evidence="2">TIGR02808 family protein</fullName>
    </submittedName>
</protein>
<feature type="transmembrane region" description="Helical" evidence="1">
    <location>
        <begin position="12"/>
        <end position="38"/>
    </location>
</feature>
<keyword evidence="1" id="KW-0472">Membrane</keyword>